<organism evidence="1 2">
    <name type="scientific">Gorilla gorilla gorilla</name>
    <name type="common">Western lowland gorilla</name>
    <dbReference type="NCBI Taxonomy" id="9595"/>
    <lineage>
        <taxon>Eukaryota</taxon>
        <taxon>Metazoa</taxon>
        <taxon>Chordata</taxon>
        <taxon>Craniata</taxon>
        <taxon>Vertebrata</taxon>
        <taxon>Euteleostomi</taxon>
        <taxon>Mammalia</taxon>
        <taxon>Eutheria</taxon>
        <taxon>Euarchontoglires</taxon>
        <taxon>Primates</taxon>
        <taxon>Haplorrhini</taxon>
        <taxon>Catarrhini</taxon>
        <taxon>Hominidae</taxon>
        <taxon>Gorilla</taxon>
    </lineage>
</organism>
<reference evidence="1 2" key="1">
    <citation type="submission" date="2011-05" db="EMBL/GenBank/DDBJ databases">
        <title>Insights into the evolution of the great apes provided by the gorilla genome.</title>
        <authorList>
            <person name="Scally A."/>
        </authorList>
    </citation>
    <scope>NUCLEOTIDE SEQUENCE [LARGE SCALE GENOMIC DNA]</scope>
</reference>
<name>A0A2I2YPB2_GORGO</name>
<dbReference type="Proteomes" id="UP000001519">
    <property type="component" value="Chromosome 14"/>
</dbReference>
<dbReference type="GeneTree" id="ENSGT01020000230798"/>
<evidence type="ECO:0000313" key="2">
    <source>
        <dbReference type="Proteomes" id="UP000001519"/>
    </source>
</evidence>
<protein>
    <submittedName>
        <fullName evidence="1">Uncharacterized protein</fullName>
    </submittedName>
</protein>
<dbReference type="Ensembl" id="ENSGGOT00000048316.1">
    <property type="protein sequence ID" value="ENSGGOP00000029567.1"/>
    <property type="gene ID" value="ENSGGOG00000040517.1"/>
</dbReference>
<reference evidence="1" key="3">
    <citation type="submission" date="2025-05" db="UniProtKB">
        <authorList>
            <consortium name="Ensembl"/>
        </authorList>
    </citation>
    <scope>IDENTIFICATION</scope>
</reference>
<keyword evidence="2" id="KW-1185">Reference proteome</keyword>
<dbReference type="OMA" id="CCFAVVY"/>
<evidence type="ECO:0000313" key="1">
    <source>
        <dbReference type="Ensembl" id="ENSGGOP00000036788.1"/>
    </source>
</evidence>
<sequence length="95" mass="10481">MSPYAASTVCESSVLPFKIPAVALLVYILPTSPLFPSLSHLPLSLLFIPSPSPKSLSFSEIKRLLTSSRLMEPFFPQRNSGYDSVFWSATQSTEE</sequence>
<dbReference type="Bgee" id="ENSGGOG00000037716">
    <property type="expression patterns" value="Expressed in prefrontal cortex and 2 other cell types or tissues"/>
</dbReference>
<reference evidence="1 2" key="2">
    <citation type="journal article" date="2012" name="Nature">
        <title>Insights into hominid evolution from the gorilla genome sequence.</title>
        <authorList>
            <person name="Scally A."/>
            <person name="Dutheil J.Y."/>
            <person name="Hillier L.W."/>
            <person name="Jordan G.E."/>
            <person name="Goodhead I."/>
            <person name="Herrero J."/>
            <person name="Hobolth A."/>
            <person name="Lappalainen T."/>
            <person name="Mailund T."/>
            <person name="Marques-Bonet T."/>
            <person name="McCarthy S."/>
            <person name="Montgomery S.H."/>
            <person name="Schwalie P.C."/>
            <person name="Tang Y.A."/>
            <person name="Ward M.C."/>
            <person name="Xue Y."/>
            <person name="Yngvadottir B."/>
            <person name="Alkan C."/>
            <person name="Andersen L.N."/>
            <person name="Ayub Q."/>
            <person name="Ball E.V."/>
            <person name="Beal K."/>
            <person name="Bradley B.J."/>
            <person name="Chen Y."/>
            <person name="Clee C.M."/>
            <person name="Fitzgerald S."/>
            <person name="Graves T.A."/>
            <person name="Gu Y."/>
            <person name="Heath P."/>
            <person name="Heger A."/>
            <person name="Karakoc E."/>
            <person name="Kolb-Kokocinski A."/>
            <person name="Laird G.K."/>
            <person name="Lunter G."/>
            <person name="Meader S."/>
            <person name="Mort M."/>
            <person name="Mullikin J.C."/>
            <person name="Munch K."/>
            <person name="O'Connor T.D."/>
            <person name="Phillips A.D."/>
            <person name="Prado-Martinez J."/>
            <person name="Rogers A.S."/>
            <person name="Sajjadian S."/>
            <person name="Schmidt D."/>
            <person name="Shaw K."/>
            <person name="Simpson J.T."/>
            <person name="Stenson P.D."/>
            <person name="Turner D.J."/>
            <person name="Vigilant L."/>
            <person name="Vilella A.J."/>
            <person name="Whitener W."/>
            <person name="Zhu B."/>
            <person name="Cooper D.N."/>
            <person name="de Jong P."/>
            <person name="Dermitzakis E.T."/>
            <person name="Eichler E.E."/>
            <person name="Flicek P."/>
            <person name="Goldman N."/>
            <person name="Mundy N.I."/>
            <person name="Ning Z."/>
            <person name="Odom D.T."/>
            <person name="Ponting C.P."/>
            <person name="Quail M.A."/>
            <person name="Ryder O.A."/>
            <person name="Searle S.M."/>
            <person name="Warren W.C."/>
            <person name="Wilson R.K."/>
            <person name="Schierup M.H."/>
            <person name="Rogers J."/>
            <person name="Tyler-Smith C."/>
            <person name="Durbin R."/>
        </authorList>
    </citation>
    <scope>NUCLEOTIDE SEQUENCE [LARGE SCALE GENOMIC DNA]</scope>
</reference>
<dbReference type="AlphaFoldDB" id="A0A2I2YPB2"/>
<dbReference type="Ensembl" id="ENSGGOT00000060915.1">
    <property type="protein sequence ID" value="ENSGGOP00000036788.1"/>
    <property type="gene ID" value="ENSGGOG00000037716.1"/>
</dbReference>
<dbReference type="EMBL" id="CABD030091504">
    <property type="status" value="NOT_ANNOTATED_CDS"/>
    <property type="molecule type" value="Genomic_DNA"/>
</dbReference>
<proteinExistence type="predicted"/>
<accession>A0A2I2YPB2</accession>